<keyword evidence="1" id="KW-1133">Transmembrane helix</keyword>
<dbReference type="Proteomes" id="UP000093695">
    <property type="component" value="Chromosome"/>
</dbReference>
<reference evidence="2 3" key="1">
    <citation type="journal article" date="2015" name="Genome Announc.">
        <title>Draft Genome Sequence of Norvancomycin-Producing Strain Amycolatopsis orientalis CPCC200066.</title>
        <authorList>
            <person name="Lei X."/>
            <person name="Yuan F."/>
            <person name="Shi Y."/>
            <person name="Li X."/>
            <person name="Wang L."/>
            <person name="Hong B."/>
        </authorList>
    </citation>
    <scope>NUCLEOTIDE SEQUENCE [LARGE SCALE GENOMIC DNA]</scope>
    <source>
        <strain evidence="2 3">B-37</strain>
    </source>
</reference>
<dbReference type="KEGG" id="aori:SD37_20940"/>
<dbReference type="EMBL" id="CP016174">
    <property type="protein sequence ID" value="ANN17867.1"/>
    <property type="molecule type" value="Genomic_DNA"/>
</dbReference>
<gene>
    <name evidence="2" type="ORF">SD37_20940</name>
</gene>
<dbReference type="RefSeq" id="WP_044856582.1">
    <property type="nucleotide sequence ID" value="NZ_CP016174.1"/>
</dbReference>
<keyword evidence="1" id="KW-0472">Membrane</keyword>
<accession>A0A193C070</accession>
<keyword evidence="1" id="KW-0812">Transmembrane</keyword>
<feature type="transmembrane region" description="Helical" evidence="1">
    <location>
        <begin position="18"/>
        <end position="36"/>
    </location>
</feature>
<evidence type="ECO:0000313" key="2">
    <source>
        <dbReference type="EMBL" id="ANN17867.1"/>
    </source>
</evidence>
<organism evidence="2 3">
    <name type="scientific">Amycolatopsis orientalis</name>
    <name type="common">Nocardia orientalis</name>
    <dbReference type="NCBI Taxonomy" id="31958"/>
    <lineage>
        <taxon>Bacteria</taxon>
        <taxon>Bacillati</taxon>
        <taxon>Actinomycetota</taxon>
        <taxon>Actinomycetes</taxon>
        <taxon>Pseudonocardiales</taxon>
        <taxon>Pseudonocardiaceae</taxon>
        <taxon>Amycolatopsis</taxon>
    </lineage>
</organism>
<name>A0A193C070_AMYOR</name>
<evidence type="ECO:0000256" key="1">
    <source>
        <dbReference type="SAM" id="Phobius"/>
    </source>
</evidence>
<protein>
    <submittedName>
        <fullName evidence="2">Uncharacterized protein</fullName>
    </submittedName>
</protein>
<keyword evidence="3" id="KW-1185">Reference proteome</keyword>
<evidence type="ECO:0000313" key="3">
    <source>
        <dbReference type="Proteomes" id="UP000093695"/>
    </source>
</evidence>
<proteinExistence type="predicted"/>
<dbReference type="STRING" id="31958.SD37_20940"/>
<dbReference type="AlphaFoldDB" id="A0A193C070"/>
<feature type="transmembrane region" description="Helical" evidence="1">
    <location>
        <begin position="120"/>
        <end position="138"/>
    </location>
</feature>
<feature type="transmembrane region" description="Helical" evidence="1">
    <location>
        <begin position="61"/>
        <end position="84"/>
    </location>
</feature>
<sequence>MPTITGTPVPGAIRVSRALLIAVAVSHLVVPLVLWANENALRTQIATRYPGFGQAEVERSAAVAIESGAVFHGILLVLCVVPAWKLATGQRWTRRLTTATQLLSLVLSVFSWTSSPMFHAVIPVVGLAQVVLVVLLWVPRPSREFFA</sequence>